<evidence type="ECO:0008006" key="3">
    <source>
        <dbReference type="Google" id="ProtNLM"/>
    </source>
</evidence>
<dbReference type="InterPro" id="IPR019292">
    <property type="entry name" value="McrC"/>
</dbReference>
<dbReference type="Pfam" id="PF10117">
    <property type="entry name" value="McrBC"/>
    <property type="match status" value="1"/>
</dbReference>
<dbReference type="Proteomes" id="UP000321514">
    <property type="component" value="Unassembled WGS sequence"/>
</dbReference>
<organism evidence="1 2">
    <name type="scientific">Myxococcus fulvus</name>
    <dbReference type="NCBI Taxonomy" id="33"/>
    <lineage>
        <taxon>Bacteria</taxon>
        <taxon>Pseudomonadati</taxon>
        <taxon>Myxococcota</taxon>
        <taxon>Myxococcia</taxon>
        <taxon>Myxococcales</taxon>
        <taxon>Cystobacterineae</taxon>
        <taxon>Myxococcaceae</taxon>
        <taxon>Myxococcus</taxon>
    </lineage>
</organism>
<name>A0A511T8D4_MYXFU</name>
<dbReference type="EMBL" id="BJXR01000039">
    <property type="protein sequence ID" value="GEN10430.1"/>
    <property type="molecule type" value="Genomic_DNA"/>
</dbReference>
<sequence length="467" mass="51946">MTRGKTAPARARAEKLRPALPPARPLILAEDHGKPVLLPAEKVGQSGDRWVEPFLAANRPLLERMDIRTEVRAQRGVHLVLHPGRRIGAVPLLSPSTRKVVAGLLVEPRFRWTSLGSVFERIGFSVEPTLGDSLLVPGSARQVPPWLLAAPVLRRLEALWRHQRRGFAEVEEERPSPRGRIDWRTWATRNVPVGRWERFPCAFPEPVFDPQLLGELRWTVSRLTEELGHVAETPVGRTLLERTRSLALQLGPGPQQRPRSHHRASESTFVAEALQAMGWVADKRGLGGTGSLDGLSWSLAIDEVWEAWVATFTADLATRLGLQPTPHGGAKYRLNWAGGLQSMGALVPDVALRGADRAIWVDAKYKAHLSLLAQQGWRRLTEDVRNAHRADLHQALAYANLAAVDHVDTVLAYPDFSTSEEHPLFAIATMASGRRRVRLMLAGIPFGFRSPDHREKTLSAWRIALTT</sequence>
<evidence type="ECO:0000313" key="2">
    <source>
        <dbReference type="Proteomes" id="UP000321514"/>
    </source>
</evidence>
<dbReference type="AlphaFoldDB" id="A0A511T8D4"/>
<protein>
    <recommendedName>
        <fullName evidence="3">McrBC 5-methylcytosine restriction system component</fullName>
    </recommendedName>
</protein>
<evidence type="ECO:0000313" key="1">
    <source>
        <dbReference type="EMBL" id="GEN10430.1"/>
    </source>
</evidence>
<gene>
    <name evidence="1" type="ORF">MFU01_54670</name>
</gene>
<comment type="caution">
    <text evidence="1">The sequence shown here is derived from an EMBL/GenBank/DDBJ whole genome shotgun (WGS) entry which is preliminary data.</text>
</comment>
<proteinExistence type="predicted"/>
<accession>A0A511T8D4</accession>
<reference evidence="1 2" key="1">
    <citation type="submission" date="2019-07" db="EMBL/GenBank/DDBJ databases">
        <title>Whole genome shotgun sequence of Myxococcus fulvus NBRC 100333.</title>
        <authorList>
            <person name="Hosoyama A."/>
            <person name="Uohara A."/>
            <person name="Ohji S."/>
            <person name="Ichikawa N."/>
        </authorList>
    </citation>
    <scope>NUCLEOTIDE SEQUENCE [LARGE SCALE GENOMIC DNA]</scope>
    <source>
        <strain evidence="1 2">NBRC 100333</strain>
    </source>
</reference>